<comment type="cofactor">
    <cofactor evidence="1 16">
        <name>pyridoxal 5'-phosphate</name>
        <dbReference type="ChEBI" id="CHEBI:597326"/>
    </cofactor>
</comment>
<evidence type="ECO:0000256" key="11">
    <source>
        <dbReference type="ARBA" id="ARBA00023304"/>
    </source>
</evidence>
<comment type="caution">
    <text evidence="18">The sequence shown here is derived from an EMBL/GenBank/DDBJ whole genome shotgun (WGS) entry which is preliminary data.</text>
</comment>
<comment type="pathway">
    <text evidence="4 17">Amino-acid biosynthesis; L-valine biosynthesis; L-valine from pyruvate: step 4/4.</text>
</comment>
<evidence type="ECO:0000256" key="10">
    <source>
        <dbReference type="ARBA" id="ARBA00022898"/>
    </source>
</evidence>
<organism evidence="18 19">
    <name type="scientific">Candidatus Saganbacteria bacterium</name>
    <dbReference type="NCBI Taxonomy" id="2575572"/>
    <lineage>
        <taxon>Bacteria</taxon>
        <taxon>Bacillati</taxon>
        <taxon>Saganbacteria</taxon>
    </lineage>
</organism>
<evidence type="ECO:0000256" key="9">
    <source>
        <dbReference type="ARBA" id="ARBA00022679"/>
    </source>
</evidence>
<comment type="catalytic activity">
    <reaction evidence="13 17">
        <text>L-isoleucine + 2-oxoglutarate = (S)-3-methyl-2-oxopentanoate + L-glutamate</text>
        <dbReference type="Rhea" id="RHEA:24801"/>
        <dbReference type="ChEBI" id="CHEBI:16810"/>
        <dbReference type="ChEBI" id="CHEBI:29985"/>
        <dbReference type="ChEBI" id="CHEBI:35146"/>
        <dbReference type="ChEBI" id="CHEBI:58045"/>
        <dbReference type="EC" id="2.6.1.42"/>
    </reaction>
</comment>
<dbReference type="GO" id="GO:0009099">
    <property type="term" value="P:L-valine biosynthetic process"/>
    <property type="evidence" value="ECO:0007669"/>
    <property type="project" value="UniProtKB-UniPathway"/>
</dbReference>
<dbReference type="Pfam" id="PF01063">
    <property type="entry name" value="Aminotran_4"/>
    <property type="match status" value="1"/>
</dbReference>
<dbReference type="Proteomes" id="UP000488506">
    <property type="component" value="Unassembled WGS sequence"/>
</dbReference>
<evidence type="ECO:0000256" key="17">
    <source>
        <dbReference type="RuleBase" id="RU364094"/>
    </source>
</evidence>
<evidence type="ECO:0000256" key="2">
    <source>
        <dbReference type="ARBA" id="ARBA00003109"/>
    </source>
</evidence>
<dbReference type="Gene3D" id="3.20.10.10">
    <property type="entry name" value="D-amino Acid Aminotransferase, subunit A, domain 2"/>
    <property type="match status" value="1"/>
</dbReference>
<evidence type="ECO:0000313" key="19">
    <source>
        <dbReference type="Proteomes" id="UP000488506"/>
    </source>
</evidence>
<comment type="pathway">
    <text evidence="5 17">Amino-acid biosynthesis; L-leucine biosynthesis; L-leucine from 3-methyl-2-oxobutanoate: step 4/4.</text>
</comment>
<dbReference type="UniPathway" id="UPA00049">
    <property type="reaction ID" value="UER00062"/>
</dbReference>
<comment type="catalytic activity">
    <reaction evidence="14 17">
        <text>L-leucine + 2-oxoglutarate = 4-methyl-2-oxopentanoate + L-glutamate</text>
        <dbReference type="Rhea" id="RHEA:18321"/>
        <dbReference type="ChEBI" id="CHEBI:16810"/>
        <dbReference type="ChEBI" id="CHEBI:17865"/>
        <dbReference type="ChEBI" id="CHEBI:29985"/>
        <dbReference type="ChEBI" id="CHEBI:57427"/>
        <dbReference type="EC" id="2.6.1.42"/>
    </reaction>
</comment>
<dbReference type="InterPro" id="IPR033939">
    <property type="entry name" value="BCAT_family"/>
</dbReference>
<dbReference type="AlphaFoldDB" id="A0A833L122"/>
<evidence type="ECO:0000256" key="14">
    <source>
        <dbReference type="ARBA" id="ARBA00049229"/>
    </source>
</evidence>
<dbReference type="InterPro" id="IPR001544">
    <property type="entry name" value="Aminotrans_IV"/>
</dbReference>
<comment type="pathway">
    <text evidence="3 17">Amino-acid biosynthesis; L-isoleucine biosynthesis; L-isoleucine from 2-oxobutanoate: step 4/4.</text>
</comment>
<dbReference type="UniPathway" id="UPA00048">
    <property type="reaction ID" value="UER00073"/>
</dbReference>
<sequence>MKQAFFKGKFVPFSEAKISIMTHAFNYGTACFEGIRGYYNNNKKQLYILKLTEHYERLIQSCKIVRINLKYSLEEMCKTTLELAKRNDYQEDVYIRPLAYKSEEKIGLGLSGVEDDFCIYLSPFGKYLDTTKGIKVAVSTWRRIDDSSIPARAKLTGSYINSSLAKSEAKENGFDEAIMLSMDGHVSEGSGENLFLVRGRKLITPYLADNILEGITRNSVIELAKNELGLEVEERSVDRTELYVADEIFLCGTGAEIAPVLEVDRRSVKEGKIGSITKKLQELYFSAVRGETSKYSSWLTPVK</sequence>
<dbReference type="GO" id="GO:0004084">
    <property type="term" value="F:branched-chain-amino-acid transaminase activity"/>
    <property type="evidence" value="ECO:0007669"/>
    <property type="project" value="UniProtKB-EC"/>
</dbReference>
<dbReference type="InterPro" id="IPR043131">
    <property type="entry name" value="BCAT-like_N"/>
</dbReference>
<evidence type="ECO:0000256" key="12">
    <source>
        <dbReference type="ARBA" id="ARBA00048212"/>
    </source>
</evidence>
<keyword evidence="8 17" id="KW-0028">Amino-acid biosynthesis</keyword>
<comment type="similarity">
    <text evidence="6 15">Belongs to the class-IV pyridoxal-phosphate-dependent aminotransferase family.</text>
</comment>
<evidence type="ECO:0000256" key="6">
    <source>
        <dbReference type="ARBA" id="ARBA00009320"/>
    </source>
</evidence>
<evidence type="ECO:0000256" key="15">
    <source>
        <dbReference type="RuleBase" id="RU004106"/>
    </source>
</evidence>
<dbReference type="NCBIfam" id="TIGR01122">
    <property type="entry name" value="ilvE_I"/>
    <property type="match status" value="1"/>
</dbReference>
<dbReference type="EC" id="2.6.1.42" evidence="17"/>
<dbReference type="InterPro" id="IPR036038">
    <property type="entry name" value="Aminotransferase-like"/>
</dbReference>
<dbReference type="NCBIfam" id="NF005146">
    <property type="entry name" value="PRK06606.1"/>
    <property type="match status" value="1"/>
</dbReference>
<keyword evidence="9 17" id="KW-0808">Transferase</keyword>
<dbReference type="GO" id="GO:0009097">
    <property type="term" value="P:isoleucine biosynthetic process"/>
    <property type="evidence" value="ECO:0007669"/>
    <property type="project" value="UniProtKB-UniPathway"/>
</dbReference>
<dbReference type="InterPro" id="IPR018300">
    <property type="entry name" value="Aminotrans_IV_CS"/>
</dbReference>
<evidence type="ECO:0000256" key="3">
    <source>
        <dbReference type="ARBA" id="ARBA00004824"/>
    </source>
</evidence>
<dbReference type="InterPro" id="IPR043132">
    <property type="entry name" value="BCAT-like_C"/>
</dbReference>
<reference evidence="18 19" key="1">
    <citation type="submission" date="2019-12" db="EMBL/GenBank/DDBJ databases">
        <authorList>
            <person name="Wolfe R."/>
            <person name="Danczak R."/>
            <person name="Wilkins M."/>
        </authorList>
    </citation>
    <scope>NUCLEOTIDE SEQUENCE [LARGE SCALE GENOMIC DNA]</scope>
    <source>
        <strain evidence="18">X2_MaxBin.013</strain>
    </source>
</reference>
<keyword evidence="7 17" id="KW-0032">Aminotransferase</keyword>
<evidence type="ECO:0000256" key="8">
    <source>
        <dbReference type="ARBA" id="ARBA00022605"/>
    </source>
</evidence>
<dbReference type="SUPFAM" id="SSF56752">
    <property type="entry name" value="D-aminoacid aminotransferase-like PLP-dependent enzymes"/>
    <property type="match status" value="1"/>
</dbReference>
<dbReference type="GO" id="GO:0009098">
    <property type="term" value="P:L-leucine biosynthetic process"/>
    <property type="evidence" value="ECO:0007669"/>
    <property type="project" value="UniProtKB-UniPathway"/>
</dbReference>
<evidence type="ECO:0000256" key="4">
    <source>
        <dbReference type="ARBA" id="ARBA00004931"/>
    </source>
</evidence>
<dbReference type="EMBL" id="WPAF01000011">
    <property type="protein sequence ID" value="KAF0134187.1"/>
    <property type="molecule type" value="Genomic_DNA"/>
</dbReference>
<proteinExistence type="inferred from homology"/>
<accession>A0A833L122</accession>
<dbReference type="CDD" id="cd01557">
    <property type="entry name" value="BCAT_beta_family"/>
    <property type="match status" value="1"/>
</dbReference>
<dbReference type="PANTHER" id="PTHR42743:SF4">
    <property type="entry name" value="BRANCHED-CHAIN-AMINO-ACID AMINOTRANSFERASE-RELATED"/>
    <property type="match status" value="1"/>
</dbReference>
<dbReference type="InterPro" id="IPR005785">
    <property type="entry name" value="B_amino_transI"/>
</dbReference>
<dbReference type="PANTHER" id="PTHR42743">
    <property type="entry name" value="AMINO-ACID AMINOTRANSFERASE"/>
    <property type="match status" value="1"/>
</dbReference>
<comment type="function">
    <text evidence="2 17">Acts on leucine, isoleucine and valine.</text>
</comment>
<evidence type="ECO:0000256" key="16">
    <source>
        <dbReference type="RuleBase" id="RU004516"/>
    </source>
</evidence>
<gene>
    <name evidence="17" type="primary">ilvE</name>
    <name evidence="18" type="ORF">FD145_830</name>
</gene>
<evidence type="ECO:0000256" key="13">
    <source>
        <dbReference type="ARBA" id="ARBA00048798"/>
    </source>
</evidence>
<evidence type="ECO:0000256" key="7">
    <source>
        <dbReference type="ARBA" id="ARBA00022576"/>
    </source>
</evidence>
<dbReference type="InterPro" id="IPR050571">
    <property type="entry name" value="Class-IV_PLP-Dep_Aminotrnsfr"/>
</dbReference>
<evidence type="ECO:0000256" key="5">
    <source>
        <dbReference type="ARBA" id="ARBA00005072"/>
    </source>
</evidence>
<keyword evidence="11 17" id="KW-0100">Branched-chain amino acid biosynthesis</keyword>
<dbReference type="Gene3D" id="3.30.470.10">
    <property type="match status" value="1"/>
</dbReference>
<comment type="catalytic activity">
    <reaction evidence="12 17">
        <text>L-valine + 2-oxoglutarate = 3-methyl-2-oxobutanoate + L-glutamate</text>
        <dbReference type="Rhea" id="RHEA:24813"/>
        <dbReference type="ChEBI" id="CHEBI:11851"/>
        <dbReference type="ChEBI" id="CHEBI:16810"/>
        <dbReference type="ChEBI" id="CHEBI:29985"/>
        <dbReference type="ChEBI" id="CHEBI:57762"/>
        <dbReference type="EC" id="2.6.1.42"/>
    </reaction>
</comment>
<evidence type="ECO:0000313" key="18">
    <source>
        <dbReference type="EMBL" id="KAF0134187.1"/>
    </source>
</evidence>
<dbReference type="UniPathway" id="UPA00047">
    <property type="reaction ID" value="UER00058"/>
</dbReference>
<dbReference type="FunFam" id="3.20.10.10:FF:000013">
    <property type="entry name" value="Branched-chain-amino-acid aminotransferase"/>
    <property type="match status" value="1"/>
</dbReference>
<name>A0A833L122_UNCSA</name>
<protein>
    <recommendedName>
        <fullName evidence="17">Branched-chain-amino-acid aminotransferase</fullName>
        <shortName evidence="17">BCAT</shortName>
        <ecNumber evidence="17">2.6.1.42</ecNumber>
    </recommendedName>
</protein>
<keyword evidence="10 16" id="KW-0663">Pyridoxal phosphate</keyword>
<dbReference type="PROSITE" id="PS00770">
    <property type="entry name" value="AA_TRANSFER_CLASS_4"/>
    <property type="match status" value="1"/>
</dbReference>
<evidence type="ECO:0000256" key="1">
    <source>
        <dbReference type="ARBA" id="ARBA00001933"/>
    </source>
</evidence>